<protein>
    <recommendedName>
        <fullName evidence="2">VanZ-like domain-containing protein</fullName>
    </recommendedName>
</protein>
<keyword evidence="1" id="KW-0472">Membrane</keyword>
<keyword evidence="1" id="KW-0812">Transmembrane</keyword>
<keyword evidence="1" id="KW-1133">Transmembrane helix</keyword>
<dbReference type="PANTHER" id="PTHR28008">
    <property type="entry name" value="DOMAIN PROTEIN, PUTATIVE (AFU_ORTHOLOGUE AFUA_3G10980)-RELATED"/>
    <property type="match status" value="1"/>
</dbReference>
<dbReference type="RefSeq" id="WP_345193709.1">
    <property type="nucleotide sequence ID" value="NZ_BAABFL010000054.1"/>
</dbReference>
<feature type="transmembrane region" description="Helical" evidence="1">
    <location>
        <begin position="12"/>
        <end position="31"/>
    </location>
</feature>
<keyword evidence="4" id="KW-1185">Reference proteome</keyword>
<dbReference type="Pfam" id="PF04892">
    <property type="entry name" value="VanZ"/>
    <property type="match status" value="1"/>
</dbReference>
<dbReference type="EMBL" id="BAABFL010000054">
    <property type="protein sequence ID" value="GAA4648262.1"/>
    <property type="molecule type" value="Genomic_DNA"/>
</dbReference>
<feature type="domain" description="VanZ-like" evidence="2">
    <location>
        <begin position="40"/>
        <end position="107"/>
    </location>
</feature>
<sequence>MAISLPLILSRTAFITALIVIMGLSLMPNAYDPILSVWDKAKHFAAFFFLTALFHKAWPMRPAFLKKCLLLVLYGLLVESLQTLTPDRHFSLLDLLANAAGIVAFACAMRMQSVVVER</sequence>
<evidence type="ECO:0000313" key="3">
    <source>
        <dbReference type="EMBL" id="GAA4648262.1"/>
    </source>
</evidence>
<evidence type="ECO:0000259" key="2">
    <source>
        <dbReference type="Pfam" id="PF04892"/>
    </source>
</evidence>
<dbReference type="NCBIfam" id="NF037970">
    <property type="entry name" value="vanZ_1"/>
    <property type="match status" value="1"/>
</dbReference>
<reference evidence="4" key="1">
    <citation type="journal article" date="2019" name="Int. J. Syst. Evol. Microbiol.">
        <title>The Global Catalogue of Microorganisms (GCM) 10K type strain sequencing project: providing services to taxonomists for standard genome sequencing and annotation.</title>
        <authorList>
            <consortium name="The Broad Institute Genomics Platform"/>
            <consortium name="The Broad Institute Genome Sequencing Center for Infectious Disease"/>
            <person name="Wu L."/>
            <person name="Ma J."/>
        </authorList>
    </citation>
    <scope>NUCLEOTIDE SEQUENCE [LARGE SCALE GENOMIC DNA]</scope>
    <source>
        <strain evidence="4">JCM 17805</strain>
    </source>
</reference>
<evidence type="ECO:0000256" key="1">
    <source>
        <dbReference type="SAM" id="Phobius"/>
    </source>
</evidence>
<organism evidence="3 4">
    <name type="scientific">Kistimonas scapharcae</name>
    <dbReference type="NCBI Taxonomy" id="1036133"/>
    <lineage>
        <taxon>Bacteria</taxon>
        <taxon>Pseudomonadati</taxon>
        <taxon>Pseudomonadota</taxon>
        <taxon>Gammaproteobacteria</taxon>
        <taxon>Oceanospirillales</taxon>
        <taxon>Endozoicomonadaceae</taxon>
        <taxon>Kistimonas</taxon>
    </lineage>
</organism>
<dbReference type="PANTHER" id="PTHR28008:SF1">
    <property type="entry name" value="DOMAIN PROTEIN, PUTATIVE (AFU_ORTHOLOGUE AFUA_3G10980)-RELATED"/>
    <property type="match status" value="1"/>
</dbReference>
<evidence type="ECO:0000313" key="4">
    <source>
        <dbReference type="Proteomes" id="UP001500604"/>
    </source>
</evidence>
<dbReference type="InterPro" id="IPR006976">
    <property type="entry name" value="VanZ-like"/>
</dbReference>
<comment type="caution">
    <text evidence="3">The sequence shown here is derived from an EMBL/GenBank/DDBJ whole genome shotgun (WGS) entry which is preliminary data.</text>
</comment>
<feature type="transmembrane region" description="Helical" evidence="1">
    <location>
        <begin position="43"/>
        <end position="59"/>
    </location>
</feature>
<accession>A0ABP8UXC7</accession>
<proteinExistence type="predicted"/>
<gene>
    <name evidence="3" type="ORF">GCM10023116_05290</name>
</gene>
<dbReference type="Proteomes" id="UP001500604">
    <property type="component" value="Unassembled WGS sequence"/>
</dbReference>
<name>A0ABP8UXC7_9GAMM</name>